<name>A0A0F9GQI3_9ZZZZ</name>
<evidence type="ECO:0008006" key="4">
    <source>
        <dbReference type="Google" id="ProtNLM"/>
    </source>
</evidence>
<accession>A0A0F9GQI3</accession>
<dbReference type="Gene3D" id="3.80.10.10">
    <property type="entry name" value="Ribonuclease Inhibitor"/>
    <property type="match status" value="1"/>
</dbReference>
<dbReference type="InterPro" id="IPR032675">
    <property type="entry name" value="LRR_dom_sf"/>
</dbReference>
<proteinExistence type="predicted"/>
<organism evidence="3">
    <name type="scientific">marine sediment metagenome</name>
    <dbReference type="NCBI Taxonomy" id="412755"/>
    <lineage>
        <taxon>unclassified sequences</taxon>
        <taxon>metagenomes</taxon>
        <taxon>ecological metagenomes</taxon>
    </lineage>
</organism>
<evidence type="ECO:0000256" key="1">
    <source>
        <dbReference type="ARBA" id="ARBA00022614"/>
    </source>
</evidence>
<sequence length="365" mass="43420">MQDFEINEYLSLRLEDERTIIYVGRMRFRQCKYLLLNIRTDEIQSLDEIESIDDAAERLDKSQEGSGPKEVEIPPEMEFWGHCSNLQVWYENDYDTRLLHINLAFSLLKKLTEMGDPLAKKVFKREIIRRYKNGTKTTREFLEIEGLLGYLILDVRLNLMLKQDNLFRLMELSEEITIESPLPIIEILLECIKIKNKKIVELDLSKFDLNEFPTSILKFKALRILSLRSNFLKEIPRRIDKLKNLKELWLSHNKLRYLPNSICRMKNLESIWASDNKLRWLPEEIGRLTKLKILQLSNNRLRILPESICELNSLNRLNLHSNYLSNLPKYLFKIKSLKHIDLRNNRLKKNPEVPKKIESLKNIEI</sequence>
<dbReference type="InterPro" id="IPR001611">
    <property type="entry name" value="Leu-rich_rpt"/>
</dbReference>
<dbReference type="SUPFAM" id="SSF52058">
    <property type="entry name" value="L domain-like"/>
    <property type="match status" value="1"/>
</dbReference>
<dbReference type="Pfam" id="PF13855">
    <property type="entry name" value="LRR_8"/>
    <property type="match status" value="1"/>
</dbReference>
<keyword evidence="1" id="KW-0433">Leucine-rich repeat</keyword>
<evidence type="ECO:0000256" key="2">
    <source>
        <dbReference type="ARBA" id="ARBA00022737"/>
    </source>
</evidence>
<evidence type="ECO:0000313" key="3">
    <source>
        <dbReference type="EMBL" id="KKM01064.1"/>
    </source>
</evidence>
<dbReference type="PANTHER" id="PTHR48051">
    <property type="match status" value="1"/>
</dbReference>
<gene>
    <name evidence="3" type="ORF">LCGC14_1798170</name>
</gene>
<dbReference type="PANTHER" id="PTHR48051:SF1">
    <property type="entry name" value="RAS SUPPRESSOR PROTEIN 1"/>
    <property type="match status" value="1"/>
</dbReference>
<dbReference type="InterPro" id="IPR003591">
    <property type="entry name" value="Leu-rich_rpt_typical-subtyp"/>
</dbReference>
<dbReference type="Pfam" id="PF00560">
    <property type="entry name" value="LRR_1"/>
    <property type="match status" value="1"/>
</dbReference>
<protein>
    <recommendedName>
        <fullName evidence="4">Leucine-rich repeat domain-containing protein</fullName>
    </recommendedName>
</protein>
<dbReference type="AlphaFoldDB" id="A0A0F9GQI3"/>
<dbReference type="InterPro" id="IPR050216">
    <property type="entry name" value="LRR_domain-containing"/>
</dbReference>
<dbReference type="GO" id="GO:0005737">
    <property type="term" value="C:cytoplasm"/>
    <property type="evidence" value="ECO:0007669"/>
    <property type="project" value="TreeGrafter"/>
</dbReference>
<keyword evidence="2" id="KW-0677">Repeat</keyword>
<dbReference type="SMART" id="SM00364">
    <property type="entry name" value="LRR_BAC"/>
    <property type="match status" value="4"/>
</dbReference>
<dbReference type="PROSITE" id="PS51450">
    <property type="entry name" value="LRR"/>
    <property type="match status" value="3"/>
</dbReference>
<comment type="caution">
    <text evidence="3">The sequence shown here is derived from an EMBL/GenBank/DDBJ whole genome shotgun (WGS) entry which is preliminary data.</text>
</comment>
<dbReference type="SMART" id="SM00369">
    <property type="entry name" value="LRR_TYP"/>
    <property type="match status" value="4"/>
</dbReference>
<reference evidence="3" key="1">
    <citation type="journal article" date="2015" name="Nature">
        <title>Complex archaea that bridge the gap between prokaryotes and eukaryotes.</title>
        <authorList>
            <person name="Spang A."/>
            <person name="Saw J.H."/>
            <person name="Jorgensen S.L."/>
            <person name="Zaremba-Niedzwiedzka K."/>
            <person name="Martijn J."/>
            <person name="Lind A.E."/>
            <person name="van Eijk R."/>
            <person name="Schleper C."/>
            <person name="Guy L."/>
            <person name="Ettema T.J."/>
        </authorList>
    </citation>
    <scope>NUCLEOTIDE SEQUENCE</scope>
</reference>
<dbReference type="SMART" id="SM00365">
    <property type="entry name" value="LRR_SD22"/>
    <property type="match status" value="4"/>
</dbReference>
<dbReference type="EMBL" id="LAZR01017283">
    <property type="protein sequence ID" value="KKM01064.1"/>
    <property type="molecule type" value="Genomic_DNA"/>
</dbReference>